<dbReference type="SUPFAM" id="SSF56425">
    <property type="entry name" value="Succinate dehydrogenase/fumarate reductase flavoprotein, catalytic domain"/>
    <property type="match status" value="1"/>
</dbReference>
<keyword evidence="3" id="KW-0274">FAD</keyword>
<keyword evidence="7" id="KW-1185">Reference proteome</keyword>
<organism evidence="6 7">
    <name type="scientific">Exophiala bonariae</name>
    <dbReference type="NCBI Taxonomy" id="1690606"/>
    <lineage>
        <taxon>Eukaryota</taxon>
        <taxon>Fungi</taxon>
        <taxon>Dikarya</taxon>
        <taxon>Ascomycota</taxon>
        <taxon>Pezizomycotina</taxon>
        <taxon>Eurotiomycetes</taxon>
        <taxon>Chaetothyriomycetidae</taxon>
        <taxon>Chaetothyriales</taxon>
        <taxon>Herpotrichiellaceae</taxon>
        <taxon>Exophiala</taxon>
    </lineage>
</organism>
<dbReference type="EMBL" id="JAVRRD010000019">
    <property type="protein sequence ID" value="KAK5049523.1"/>
    <property type="molecule type" value="Genomic_DNA"/>
</dbReference>
<evidence type="ECO:0000313" key="6">
    <source>
        <dbReference type="EMBL" id="KAK5049523.1"/>
    </source>
</evidence>
<dbReference type="AlphaFoldDB" id="A0AAV9N5X4"/>
<dbReference type="InterPro" id="IPR027477">
    <property type="entry name" value="Succ_DH/fumarate_Rdtase_cat_sf"/>
</dbReference>
<reference evidence="6 7" key="1">
    <citation type="submission" date="2023-08" db="EMBL/GenBank/DDBJ databases">
        <title>Black Yeasts Isolated from many extreme environments.</title>
        <authorList>
            <person name="Coleine C."/>
            <person name="Stajich J.E."/>
            <person name="Selbmann L."/>
        </authorList>
    </citation>
    <scope>NUCLEOTIDE SEQUENCE [LARGE SCALE GENOMIC DNA]</scope>
    <source>
        <strain evidence="6 7">CCFEE 5792</strain>
    </source>
</reference>
<feature type="domain" description="FAD-dependent oxidoreductase 2 FAD-binding" evidence="5">
    <location>
        <begin position="9"/>
        <end position="453"/>
    </location>
</feature>
<sequence>MAIQTQHVDLLVLGGGLSGLSTAMHACEMAGGNDFSVLVIEKTEALGGSSQYSSGMFWAPKDKSMAHETIQYGEHGLIDKLIDGHRSAVDWFRTQGLRVSDEFPGIMSIGLGYPIDIKALTQLAIDKIRARSTAKILLNTSAISLLQDYRSGPVRGAIILPDGGEPIEVHAKTTVISMGGFQGSPKLVSRYIGPGADNIFVRSNRGNTGDGLSLASKAGAGSSRGMSTFYGHLLPSPLQASEVDPFQFLHIAQFQSSRTVLVNRRGKRFCDETMGDEVSNQAVAQQENRIAYMILSDEAREKYATGEPWPNAGFVDRIQKAKDVGGRVFKVKTVEGLVQGLATWGVAATNLKNTIQGYNTAARLLESGSKVDPSNLDAPIGTNEYGKPPHGPITDDNGPFWALEVQPSITLTYGGTKINSSSQALTQNGRAIENLYVTGVDAGGFSNYRYCAGLALAWVTGKWAGEAAVGGR</sequence>
<name>A0AAV9N5X4_9EURO</name>
<keyword evidence="4" id="KW-0560">Oxidoreductase</keyword>
<dbReference type="PANTHER" id="PTHR43400:SF7">
    <property type="entry name" value="FAD-DEPENDENT OXIDOREDUCTASE 2 FAD BINDING DOMAIN-CONTAINING PROTEIN"/>
    <property type="match status" value="1"/>
</dbReference>
<gene>
    <name evidence="6" type="ORF">LTR84_004452</name>
</gene>
<evidence type="ECO:0000256" key="1">
    <source>
        <dbReference type="ARBA" id="ARBA00001974"/>
    </source>
</evidence>
<dbReference type="Proteomes" id="UP001358417">
    <property type="component" value="Unassembled WGS sequence"/>
</dbReference>
<dbReference type="Gene3D" id="3.50.50.60">
    <property type="entry name" value="FAD/NAD(P)-binding domain"/>
    <property type="match status" value="1"/>
</dbReference>
<evidence type="ECO:0000256" key="2">
    <source>
        <dbReference type="ARBA" id="ARBA00022630"/>
    </source>
</evidence>
<dbReference type="RefSeq" id="XP_064704568.1">
    <property type="nucleotide sequence ID" value="XM_064848029.1"/>
</dbReference>
<dbReference type="InterPro" id="IPR003953">
    <property type="entry name" value="FAD-dep_OxRdtase_2_FAD-bd"/>
</dbReference>
<comment type="caution">
    <text evidence="6">The sequence shown here is derived from an EMBL/GenBank/DDBJ whole genome shotgun (WGS) entry which is preliminary data.</text>
</comment>
<evidence type="ECO:0000259" key="5">
    <source>
        <dbReference type="Pfam" id="PF00890"/>
    </source>
</evidence>
<accession>A0AAV9N5X4</accession>
<dbReference type="InterPro" id="IPR050315">
    <property type="entry name" value="FAD-oxidoreductase_2"/>
</dbReference>
<comment type="cofactor">
    <cofactor evidence="1">
        <name>FAD</name>
        <dbReference type="ChEBI" id="CHEBI:57692"/>
    </cofactor>
</comment>
<protein>
    <recommendedName>
        <fullName evidence="5">FAD-dependent oxidoreductase 2 FAD-binding domain-containing protein</fullName>
    </recommendedName>
</protein>
<evidence type="ECO:0000313" key="7">
    <source>
        <dbReference type="Proteomes" id="UP001358417"/>
    </source>
</evidence>
<keyword evidence="2" id="KW-0285">Flavoprotein</keyword>
<dbReference type="Pfam" id="PF00890">
    <property type="entry name" value="FAD_binding_2"/>
    <property type="match status" value="1"/>
</dbReference>
<proteinExistence type="predicted"/>
<evidence type="ECO:0000256" key="3">
    <source>
        <dbReference type="ARBA" id="ARBA00022827"/>
    </source>
</evidence>
<dbReference type="Gene3D" id="3.90.700.10">
    <property type="entry name" value="Succinate dehydrogenase/fumarate reductase flavoprotein, catalytic domain"/>
    <property type="match status" value="1"/>
</dbReference>
<dbReference type="GeneID" id="89972630"/>
<evidence type="ECO:0000256" key="4">
    <source>
        <dbReference type="ARBA" id="ARBA00023002"/>
    </source>
</evidence>
<dbReference type="InterPro" id="IPR036188">
    <property type="entry name" value="FAD/NAD-bd_sf"/>
</dbReference>
<dbReference type="PANTHER" id="PTHR43400">
    <property type="entry name" value="FUMARATE REDUCTASE"/>
    <property type="match status" value="1"/>
</dbReference>
<dbReference type="GO" id="GO:0016491">
    <property type="term" value="F:oxidoreductase activity"/>
    <property type="evidence" value="ECO:0007669"/>
    <property type="project" value="UniProtKB-KW"/>
</dbReference>
<dbReference type="SUPFAM" id="SSF51905">
    <property type="entry name" value="FAD/NAD(P)-binding domain"/>
    <property type="match status" value="1"/>
</dbReference>